<reference evidence="2" key="1">
    <citation type="submission" date="2022-11" db="UniProtKB">
        <authorList>
            <consortium name="WormBaseParasite"/>
        </authorList>
    </citation>
    <scope>IDENTIFICATION</scope>
</reference>
<sequence>MKSLKLCIDKNFPIKKLIVQRQFKSSSRQYILSSFIFSRILFCNLIEISIEYNKITWNEYLLLTNSERVEKLALEGVDVTDTKNNQVPVDMLMSRIPLAYEIDIQPCYFAPKTNLNLLLLNRKTTISKLNFVNIYGNFDSESFYSFLKNVLTPTAETLIHFRYNEINNQINENFIEELKELSINDQWYKTFHMDYPRNLNAPKPESMETLMSFINSN</sequence>
<evidence type="ECO:0000313" key="2">
    <source>
        <dbReference type="WBParaSite" id="PDA_v2.g13810.t1"/>
    </source>
</evidence>
<name>A0A914PGB0_9BILA</name>
<protein>
    <submittedName>
        <fullName evidence="2">DUF38 domain-containing protein</fullName>
    </submittedName>
</protein>
<proteinExistence type="predicted"/>
<keyword evidence="1" id="KW-1185">Reference proteome</keyword>
<evidence type="ECO:0000313" key="1">
    <source>
        <dbReference type="Proteomes" id="UP000887578"/>
    </source>
</evidence>
<dbReference type="WBParaSite" id="PDA_v2.g13810.t1">
    <property type="protein sequence ID" value="PDA_v2.g13810.t1"/>
    <property type="gene ID" value="PDA_v2.g13810"/>
</dbReference>
<dbReference type="AlphaFoldDB" id="A0A914PGB0"/>
<accession>A0A914PGB0</accession>
<dbReference type="Proteomes" id="UP000887578">
    <property type="component" value="Unplaced"/>
</dbReference>
<organism evidence="1 2">
    <name type="scientific">Panagrolaimus davidi</name>
    <dbReference type="NCBI Taxonomy" id="227884"/>
    <lineage>
        <taxon>Eukaryota</taxon>
        <taxon>Metazoa</taxon>
        <taxon>Ecdysozoa</taxon>
        <taxon>Nematoda</taxon>
        <taxon>Chromadorea</taxon>
        <taxon>Rhabditida</taxon>
        <taxon>Tylenchina</taxon>
        <taxon>Panagrolaimomorpha</taxon>
        <taxon>Panagrolaimoidea</taxon>
        <taxon>Panagrolaimidae</taxon>
        <taxon>Panagrolaimus</taxon>
    </lineage>
</organism>